<protein>
    <submittedName>
        <fullName evidence="3">2TM domain-containing protein</fullName>
    </submittedName>
</protein>
<dbReference type="Proteomes" id="UP000184231">
    <property type="component" value="Unassembled WGS sequence"/>
</dbReference>
<evidence type="ECO:0000256" key="1">
    <source>
        <dbReference type="SAM" id="Phobius"/>
    </source>
</evidence>
<dbReference type="Pfam" id="PF13239">
    <property type="entry name" value="2TM"/>
    <property type="match status" value="1"/>
</dbReference>
<sequence length="109" mass="12684">MANIRGFYSHLWVCLLITLGLVGIGLYVGQYQEGWMQGDENFQTWIQWNVWLTPIGWGIGVLIHAMEVFGKKPQFIKRWEARQVHNYLDQEAFENKKTPSFFAESTTGD</sequence>
<evidence type="ECO:0000259" key="2">
    <source>
        <dbReference type="Pfam" id="PF13239"/>
    </source>
</evidence>
<feature type="transmembrane region" description="Helical" evidence="1">
    <location>
        <begin position="7"/>
        <end position="28"/>
    </location>
</feature>
<feature type="domain" description="2TM" evidence="2">
    <location>
        <begin position="3"/>
        <end position="88"/>
    </location>
</feature>
<dbReference type="EMBL" id="FQYX01000006">
    <property type="protein sequence ID" value="SHI81581.1"/>
    <property type="molecule type" value="Genomic_DNA"/>
</dbReference>
<organism evidence="3 4">
    <name type="scientific">Arenibacter nanhaiticus</name>
    <dbReference type="NCBI Taxonomy" id="558155"/>
    <lineage>
        <taxon>Bacteria</taxon>
        <taxon>Pseudomonadati</taxon>
        <taxon>Bacteroidota</taxon>
        <taxon>Flavobacteriia</taxon>
        <taxon>Flavobacteriales</taxon>
        <taxon>Flavobacteriaceae</taxon>
        <taxon>Arenibacter</taxon>
    </lineage>
</organism>
<keyword evidence="4" id="KW-1185">Reference proteome</keyword>
<dbReference type="AlphaFoldDB" id="A0A1M6E819"/>
<dbReference type="RefSeq" id="WP_072763654.1">
    <property type="nucleotide sequence ID" value="NZ_FQYX01000006.1"/>
</dbReference>
<dbReference type="STRING" id="558155.SAMN04487911_10660"/>
<keyword evidence="1" id="KW-1133">Transmembrane helix</keyword>
<keyword evidence="1" id="KW-0812">Transmembrane</keyword>
<evidence type="ECO:0000313" key="4">
    <source>
        <dbReference type="Proteomes" id="UP000184231"/>
    </source>
</evidence>
<name>A0A1M6E819_9FLAO</name>
<evidence type="ECO:0000313" key="3">
    <source>
        <dbReference type="EMBL" id="SHI81581.1"/>
    </source>
</evidence>
<dbReference type="InterPro" id="IPR025698">
    <property type="entry name" value="2TM_dom"/>
</dbReference>
<feature type="transmembrane region" description="Helical" evidence="1">
    <location>
        <begin position="48"/>
        <end position="69"/>
    </location>
</feature>
<keyword evidence="1" id="KW-0472">Membrane</keyword>
<reference evidence="3 4" key="1">
    <citation type="submission" date="2016-11" db="EMBL/GenBank/DDBJ databases">
        <authorList>
            <person name="Jaros S."/>
            <person name="Januszkiewicz K."/>
            <person name="Wedrychowicz H."/>
        </authorList>
    </citation>
    <scope>NUCLEOTIDE SEQUENCE [LARGE SCALE GENOMIC DNA]</scope>
    <source>
        <strain evidence="3 4">CGMCC 1.8863</strain>
    </source>
</reference>
<accession>A0A1M6E819</accession>
<dbReference type="OrthoDB" id="1495672at2"/>
<proteinExistence type="predicted"/>
<gene>
    <name evidence="3" type="ORF">SAMN04487911_10660</name>
</gene>